<evidence type="ECO:0000256" key="9">
    <source>
        <dbReference type="ARBA" id="ARBA00023180"/>
    </source>
</evidence>
<evidence type="ECO:0000256" key="6">
    <source>
        <dbReference type="ARBA" id="ARBA00023040"/>
    </source>
</evidence>
<evidence type="ECO:0000313" key="18">
    <source>
        <dbReference type="Proteomes" id="UP001627154"/>
    </source>
</evidence>
<evidence type="ECO:0000256" key="13">
    <source>
        <dbReference type="SAM" id="MobiDB-lite"/>
    </source>
</evidence>
<dbReference type="Gene3D" id="4.10.1240.10">
    <property type="entry name" value="GPCR, family 2, extracellular hormone receptor domain"/>
    <property type="match status" value="1"/>
</dbReference>
<accession>A0ABD2WNE1</accession>
<dbReference type="InterPro" id="IPR017981">
    <property type="entry name" value="GPCR_2-like_7TM"/>
</dbReference>
<feature type="transmembrane region" description="Helical" evidence="14">
    <location>
        <begin position="186"/>
        <end position="207"/>
    </location>
</feature>
<dbReference type="PRINTS" id="PR01127">
    <property type="entry name" value="DIUHORMONER"/>
</dbReference>
<keyword evidence="4 14" id="KW-0812">Transmembrane</keyword>
<dbReference type="SMART" id="SM00008">
    <property type="entry name" value="HormR"/>
    <property type="match status" value="1"/>
</dbReference>
<comment type="similarity">
    <text evidence="2">Belongs to the G-protein coupled receptor 2 family.</text>
</comment>
<dbReference type="PROSITE" id="PS50227">
    <property type="entry name" value="G_PROTEIN_RECEP_F2_3"/>
    <property type="match status" value="1"/>
</dbReference>
<dbReference type="GO" id="GO:0005886">
    <property type="term" value="C:plasma membrane"/>
    <property type="evidence" value="ECO:0007669"/>
    <property type="project" value="UniProtKB-SubCell"/>
</dbReference>
<evidence type="ECO:0000259" key="15">
    <source>
        <dbReference type="PROSITE" id="PS50227"/>
    </source>
</evidence>
<feature type="region of interest" description="Disordered" evidence="13">
    <location>
        <begin position="393"/>
        <end position="436"/>
    </location>
</feature>
<evidence type="ECO:0000256" key="8">
    <source>
        <dbReference type="ARBA" id="ARBA00023170"/>
    </source>
</evidence>
<feature type="transmembrane region" description="Helical" evidence="14">
    <location>
        <begin position="316"/>
        <end position="334"/>
    </location>
</feature>
<evidence type="ECO:0000259" key="16">
    <source>
        <dbReference type="PROSITE" id="PS50261"/>
    </source>
</evidence>
<dbReference type="PROSITE" id="PS00650">
    <property type="entry name" value="G_PROTEIN_RECEP_F2_2"/>
    <property type="match status" value="1"/>
</dbReference>
<dbReference type="AlphaFoldDB" id="A0ABD2WNE1"/>
<keyword evidence="3" id="KW-1003">Cell membrane</keyword>
<evidence type="ECO:0000256" key="7">
    <source>
        <dbReference type="ARBA" id="ARBA00023136"/>
    </source>
</evidence>
<dbReference type="Proteomes" id="UP001627154">
    <property type="component" value="Unassembled WGS sequence"/>
</dbReference>
<evidence type="ECO:0000313" key="17">
    <source>
        <dbReference type="EMBL" id="KAL3394401.1"/>
    </source>
</evidence>
<dbReference type="InterPro" id="IPR050332">
    <property type="entry name" value="GPCR_2"/>
</dbReference>
<evidence type="ECO:0000256" key="3">
    <source>
        <dbReference type="ARBA" id="ARBA00022475"/>
    </source>
</evidence>
<feature type="transmembrane region" description="Helical" evidence="14">
    <location>
        <begin position="147"/>
        <end position="166"/>
    </location>
</feature>
<dbReference type="PANTHER" id="PTHR45620:SF15">
    <property type="entry name" value="DIURETIC HORMONE 44 RECEPTOR 1-RELATED"/>
    <property type="match status" value="1"/>
</dbReference>
<keyword evidence="9" id="KW-0325">Glycoprotein</keyword>
<gene>
    <name evidence="17" type="ORF">TKK_011414</name>
</gene>
<dbReference type="Gene3D" id="1.20.1070.10">
    <property type="entry name" value="Rhodopsin 7-helix transmembrane proteins"/>
    <property type="match status" value="1"/>
</dbReference>
<feature type="transmembrane region" description="Helical" evidence="14">
    <location>
        <begin position="271"/>
        <end position="296"/>
    </location>
</feature>
<evidence type="ECO:0000256" key="14">
    <source>
        <dbReference type="SAM" id="Phobius"/>
    </source>
</evidence>
<name>A0ABD2WNE1_9HYME</name>
<evidence type="ECO:0000256" key="10">
    <source>
        <dbReference type="ARBA" id="ARBA00023224"/>
    </source>
</evidence>
<feature type="domain" description="G-protein coupled receptors family 2 profile 2" evidence="16">
    <location>
        <begin position="110"/>
        <end position="367"/>
    </location>
</feature>
<feature type="domain" description="G-protein coupled receptors family 2 profile 1" evidence="15">
    <location>
        <begin position="18"/>
        <end position="97"/>
    </location>
</feature>
<dbReference type="InterPro" id="IPR017983">
    <property type="entry name" value="GPCR_2_secretin-like_CS"/>
</dbReference>
<keyword evidence="5 14" id="KW-1133">Transmembrane helix</keyword>
<evidence type="ECO:0000256" key="5">
    <source>
        <dbReference type="ARBA" id="ARBA00022989"/>
    </source>
</evidence>
<evidence type="ECO:0000256" key="11">
    <source>
        <dbReference type="ARBA" id="ARBA00054836"/>
    </source>
</evidence>
<evidence type="ECO:0000256" key="2">
    <source>
        <dbReference type="ARBA" id="ARBA00005314"/>
    </source>
</evidence>
<feature type="compositionally biased region" description="Basic and acidic residues" evidence="13">
    <location>
        <begin position="403"/>
        <end position="415"/>
    </location>
</feature>
<keyword evidence="6" id="KW-0297">G-protein coupled receptor</keyword>
<dbReference type="InterPro" id="IPR036445">
    <property type="entry name" value="GPCR_2_extracell_dom_sf"/>
</dbReference>
<comment type="caution">
    <text evidence="17">The sequence shown here is derived from an EMBL/GenBank/DDBJ whole genome shotgun (WGS) entry which is preliminary data.</text>
</comment>
<dbReference type="Pfam" id="PF02793">
    <property type="entry name" value="HRM"/>
    <property type="match status" value="1"/>
</dbReference>
<comment type="subcellular location">
    <subcellularLocation>
        <location evidence="1">Cell membrane</location>
        <topology evidence="1">Multi-pass membrane protein</topology>
    </subcellularLocation>
</comment>
<dbReference type="PROSITE" id="PS50261">
    <property type="entry name" value="G_PROTEIN_RECEP_F2_4"/>
    <property type="match status" value="1"/>
</dbReference>
<keyword evidence="8" id="KW-0675">Receptor</keyword>
<organism evidence="17 18">
    <name type="scientific">Trichogramma kaykai</name>
    <dbReference type="NCBI Taxonomy" id="54128"/>
    <lineage>
        <taxon>Eukaryota</taxon>
        <taxon>Metazoa</taxon>
        <taxon>Ecdysozoa</taxon>
        <taxon>Arthropoda</taxon>
        <taxon>Hexapoda</taxon>
        <taxon>Insecta</taxon>
        <taxon>Pterygota</taxon>
        <taxon>Neoptera</taxon>
        <taxon>Endopterygota</taxon>
        <taxon>Hymenoptera</taxon>
        <taxon>Apocrita</taxon>
        <taxon>Proctotrupomorpha</taxon>
        <taxon>Chalcidoidea</taxon>
        <taxon>Trichogrammatidae</taxon>
        <taxon>Trichogramma</taxon>
    </lineage>
</organism>
<protein>
    <recommendedName>
        <fullName evidence="12">Diuretic hormone receptor</fullName>
    </recommendedName>
</protein>
<dbReference type="InterPro" id="IPR001879">
    <property type="entry name" value="GPCR_2_extracellular_dom"/>
</dbReference>
<evidence type="ECO:0000256" key="4">
    <source>
        <dbReference type="ARBA" id="ARBA00022692"/>
    </source>
</evidence>
<dbReference type="PANTHER" id="PTHR45620">
    <property type="entry name" value="PDF RECEPTOR-LIKE PROTEIN-RELATED"/>
    <property type="match status" value="1"/>
</dbReference>
<keyword evidence="18" id="KW-1185">Reference proteome</keyword>
<feature type="transmembrane region" description="Helical" evidence="14">
    <location>
        <begin position="346"/>
        <end position="365"/>
    </location>
</feature>
<evidence type="ECO:0000256" key="12">
    <source>
        <dbReference type="ARBA" id="ARBA00071387"/>
    </source>
</evidence>
<keyword evidence="10" id="KW-0807">Transducer</keyword>
<dbReference type="SUPFAM" id="SSF81321">
    <property type="entry name" value="Family A G protein-coupled receptor-like"/>
    <property type="match status" value="1"/>
</dbReference>
<reference evidence="17 18" key="1">
    <citation type="journal article" date="2024" name="bioRxiv">
        <title>A reference genome for Trichogramma kaykai: A tiny desert-dwelling parasitoid wasp with competing sex-ratio distorters.</title>
        <authorList>
            <person name="Culotta J."/>
            <person name="Lindsey A.R."/>
        </authorList>
    </citation>
    <scope>NUCLEOTIDE SEQUENCE [LARGE SCALE GENOMIC DNA]</scope>
    <source>
        <strain evidence="17 18">KSX58</strain>
    </source>
</reference>
<dbReference type="Pfam" id="PF00002">
    <property type="entry name" value="7tm_2"/>
    <property type="match status" value="1"/>
</dbReference>
<dbReference type="FunFam" id="1.20.1070.10:FF:000155">
    <property type="entry name" value="diuretic hormone receptor isoform X1"/>
    <property type="match status" value="1"/>
</dbReference>
<sequence>MSGQGTENSTAGLSPAEKCYLSYEVTSPNEEAALHCPPQWDSLLCWPRTRAATLVVQACFDELHGIKYDTNQEASRWCLEDGSWESYSNYSRCRELKLVSPEAEDGVEITTQLYLVGYSLSFVTLLVAVSIYLYYRELRCLRNVIHTHLMFTYILADLLWILNTVSQISLSANQPLCVLFYSLYHYFQLTNFFWMFVEGLYLHLLVVKTFSGDTLKLNVCLLIGWAVPFVVVLIWATAKTWAGQRLLTDGIQEAALSRHCSWMIPHPLLDWIYEVPAVSVLGANVIFLFMIMWVLITKLRSANNAETQQYRKAAKALLVLIPLLGVTYILVLAGPTEGQAANMFTYARAVLLSSQGFLVALFYCFTNNEVRTALRNHYERWFDARSIGSDAIARSKRHRSRSRSCESTRLQRDKPATGGAEGADPRREPAAVKGQDYADAKQPVLVVQQLVTDDSRHFITSSSFFTAKNNNGLCLLDKSKNRHI</sequence>
<proteinExistence type="inferred from homology"/>
<dbReference type="CDD" id="cd15263">
    <property type="entry name" value="7tmB1_DH_R"/>
    <property type="match status" value="1"/>
</dbReference>
<feature type="transmembrane region" description="Helical" evidence="14">
    <location>
        <begin position="113"/>
        <end position="135"/>
    </location>
</feature>
<dbReference type="SUPFAM" id="SSF111418">
    <property type="entry name" value="Hormone receptor domain"/>
    <property type="match status" value="1"/>
</dbReference>
<feature type="transmembrane region" description="Helical" evidence="14">
    <location>
        <begin position="219"/>
        <end position="238"/>
    </location>
</feature>
<dbReference type="PROSITE" id="PS00649">
    <property type="entry name" value="G_PROTEIN_RECEP_F2_1"/>
    <property type="match status" value="1"/>
</dbReference>
<dbReference type="EMBL" id="JBJJXI010000092">
    <property type="protein sequence ID" value="KAL3394401.1"/>
    <property type="molecule type" value="Genomic_DNA"/>
</dbReference>
<dbReference type="PRINTS" id="PR00249">
    <property type="entry name" value="GPCRSECRETIN"/>
</dbReference>
<dbReference type="GO" id="GO:0004930">
    <property type="term" value="F:G protein-coupled receptor activity"/>
    <property type="evidence" value="ECO:0007669"/>
    <property type="project" value="UniProtKB-KW"/>
</dbReference>
<dbReference type="InterPro" id="IPR000832">
    <property type="entry name" value="GPCR_2_secretin-like"/>
</dbReference>
<comment type="function">
    <text evidence="11">Receptor for the insect diurectic hormone. The activity of this receptor is mediated by G proteins which activate adenylyl cyclase.</text>
</comment>
<keyword evidence="7 14" id="KW-0472">Membrane</keyword>
<evidence type="ECO:0000256" key="1">
    <source>
        <dbReference type="ARBA" id="ARBA00004651"/>
    </source>
</evidence>
<dbReference type="InterPro" id="IPR002001">
    <property type="entry name" value="GPCR_2_diuretic_rcpt"/>
</dbReference>